<evidence type="ECO:0000256" key="8">
    <source>
        <dbReference type="ARBA" id="ARBA00023012"/>
    </source>
</evidence>
<protein>
    <recommendedName>
        <fullName evidence="2">histidine kinase</fullName>
        <ecNumber evidence="2">2.7.13.3</ecNumber>
    </recommendedName>
</protein>
<evidence type="ECO:0000256" key="7">
    <source>
        <dbReference type="ARBA" id="ARBA00022840"/>
    </source>
</evidence>
<keyword evidence="9" id="KW-0812">Transmembrane</keyword>
<dbReference type="EMBL" id="BAABAS010000011">
    <property type="protein sequence ID" value="GAA4234622.1"/>
    <property type="molecule type" value="Genomic_DNA"/>
</dbReference>
<dbReference type="SUPFAM" id="SSF55874">
    <property type="entry name" value="ATPase domain of HSP90 chaperone/DNA topoisomerase II/histidine kinase"/>
    <property type="match status" value="1"/>
</dbReference>
<feature type="transmembrane region" description="Helical" evidence="9">
    <location>
        <begin position="135"/>
        <end position="153"/>
    </location>
</feature>
<keyword evidence="5" id="KW-0547">Nucleotide-binding</keyword>
<dbReference type="Pfam" id="PF07730">
    <property type="entry name" value="HisKA_3"/>
    <property type="match status" value="1"/>
</dbReference>
<dbReference type="PANTHER" id="PTHR24421">
    <property type="entry name" value="NITRATE/NITRITE SENSOR PROTEIN NARX-RELATED"/>
    <property type="match status" value="1"/>
</dbReference>
<feature type="domain" description="Signal transduction histidine kinase subgroup 3 dimerisation and phosphoacceptor" evidence="11">
    <location>
        <begin position="175"/>
        <end position="240"/>
    </location>
</feature>
<evidence type="ECO:0000256" key="1">
    <source>
        <dbReference type="ARBA" id="ARBA00000085"/>
    </source>
</evidence>
<evidence type="ECO:0000256" key="2">
    <source>
        <dbReference type="ARBA" id="ARBA00012438"/>
    </source>
</evidence>
<dbReference type="InterPro" id="IPR050482">
    <property type="entry name" value="Sensor_HK_TwoCompSys"/>
</dbReference>
<dbReference type="InterPro" id="IPR036890">
    <property type="entry name" value="HATPase_C_sf"/>
</dbReference>
<evidence type="ECO:0000256" key="6">
    <source>
        <dbReference type="ARBA" id="ARBA00022777"/>
    </source>
</evidence>
<evidence type="ECO:0000256" key="3">
    <source>
        <dbReference type="ARBA" id="ARBA00022553"/>
    </source>
</evidence>
<dbReference type="Gene3D" id="3.30.565.10">
    <property type="entry name" value="Histidine kinase-like ATPase, C-terminal domain"/>
    <property type="match status" value="1"/>
</dbReference>
<dbReference type="RefSeq" id="WP_344898757.1">
    <property type="nucleotide sequence ID" value="NZ_BAABAS010000011.1"/>
</dbReference>
<proteinExistence type="predicted"/>
<organism evidence="12 13">
    <name type="scientific">Actinomadura meridiana</name>
    <dbReference type="NCBI Taxonomy" id="559626"/>
    <lineage>
        <taxon>Bacteria</taxon>
        <taxon>Bacillati</taxon>
        <taxon>Actinomycetota</taxon>
        <taxon>Actinomycetes</taxon>
        <taxon>Streptosporangiales</taxon>
        <taxon>Thermomonosporaceae</taxon>
        <taxon>Actinomadura</taxon>
    </lineage>
</organism>
<keyword evidence="3" id="KW-0597">Phosphoprotein</keyword>
<evidence type="ECO:0000256" key="5">
    <source>
        <dbReference type="ARBA" id="ARBA00022741"/>
    </source>
</evidence>
<evidence type="ECO:0000313" key="12">
    <source>
        <dbReference type="EMBL" id="GAA4234622.1"/>
    </source>
</evidence>
<comment type="catalytic activity">
    <reaction evidence="1">
        <text>ATP + protein L-histidine = ADP + protein N-phospho-L-histidine.</text>
        <dbReference type="EC" id="2.7.13.3"/>
    </reaction>
</comment>
<keyword evidence="9" id="KW-0472">Membrane</keyword>
<feature type="transmembrane region" description="Helical" evidence="9">
    <location>
        <begin position="12"/>
        <end position="33"/>
    </location>
</feature>
<name>A0ABP8C6V1_9ACTN</name>
<evidence type="ECO:0000256" key="4">
    <source>
        <dbReference type="ARBA" id="ARBA00022679"/>
    </source>
</evidence>
<dbReference type="Proteomes" id="UP001501710">
    <property type="component" value="Unassembled WGS sequence"/>
</dbReference>
<sequence>MSALSPNRVPRPGWTVVAWCGAALYPPALYITLNNARQGFVDLEVVVCAALTVLVGYLLLRNPLPAHGILLLAWTAAFPQMSIAGIAILQLLLTDLSVGYVAAVRRRRISVPVAAGTAAVQYLSVISFLSSSGVLLVTVLLAAAVCWMAGDSVRERQANAERMREQATAQAVAAERLRIARELHDMVAHSIGIIAIQAGVGNRVIDTQPAEARNALDAIEATSRDVLSGLRRMLTALRRDDPGAAPLGPSPGLDDLDRLAEAAKDAGMRVDVRWKGERRPLPPDVDLSAYRIVQEAVTNVVRHAGTSECRVTVEYGDAELSVEVDDDGNGGVVGTGYGIVGMRERVGLLRGEFTAGPRPGGGFRVAARIPAPATAAAA</sequence>
<keyword evidence="8" id="KW-0902">Two-component regulatory system</keyword>
<keyword evidence="13" id="KW-1185">Reference proteome</keyword>
<dbReference type="InterPro" id="IPR003594">
    <property type="entry name" value="HATPase_dom"/>
</dbReference>
<dbReference type="Pfam" id="PF02518">
    <property type="entry name" value="HATPase_c"/>
    <property type="match status" value="1"/>
</dbReference>
<keyword evidence="9" id="KW-1133">Transmembrane helix</keyword>
<dbReference type="PANTHER" id="PTHR24421:SF10">
    <property type="entry name" value="NITRATE_NITRITE SENSOR PROTEIN NARQ"/>
    <property type="match status" value="1"/>
</dbReference>
<evidence type="ECO:0000313" key="13">
    <source>
        <dbReference type="Proteomes" id="UP001501710"/>
    </source>
</evidence>
<reference evidence="13" key="1">
    <citation type="journal article" date="2019" name="Int. J. Syst. Evol. Microbiol.">
        <title>The Global Catalogue of Microorganisms (GCM) 10K type strain sequencing project: providing services to taxonomists for standard genome sequencing and annotation.</title>
        <authorList>
            <consortium name="The Broad Institute Genomics Platform"/>
            <consortium name="The Broad Institute Genome Sequencing Center for Infectious Disease"/>
            <person name="Wu L."/>
            <person name="Ma J."/>
        </authorList>
    </citation>
    <scope>NUCLEOTIDE SEQUENCE [LARGE SCALE GENOMIC DNA]</scope>
    <source>
        <strain evidence="13">JCM 17440</strain>
    </source>
</reference>
<feature type="domain" description="Histidine kinase/HSP90-like ATPase" evidence="10">
    <location>
        <begin position="288"/>
        <end position="372"/>
    </location>
</feature>
<dbReference type="EC" id="2.7.13.3" evidence="2"/>
<dbReference type="CDD" id="cd16917">
    <property type="entry name" value="HATPase_UhpB-NarQ-NarX-like"/>
    <property type="match status" value="1"/>
</dbReference>
<keyword evidence="6" id="KW-0418">Kinase</keyword>
<comment type="caution">
    <text evidence="12">The sequence shown here is derived from an EMBL/GenBank/DDBJ whole genome shotgun (WGS) entry which is preliminary data.</text>
</comment>
<keyword evidence="7" id="KW-0067">ATP-binding</keyword>
<evidence type="ECO:0000259" key="11">
    <source>
        <dbReference type="Pfam" id="PF07730"/>
    </source>
</evidence>
<accession>A0ABP8C6V1</accession>
<dbReference type="InterPro" id="IPR011712">
    <property type="entry name" value="Sig_transdc_His_kin_sub3_dim/P"/>
</dbReference>
<evidence type="ECO:0000256" key="9">
    <source>
        <dbReference type="SAM" id="Phobius"/>
    </source>
</evidence>
<dbReference type="Gene3D" id="1.20.5.1930">
    <property type="match status" value="1"/>
</dbReference>
<keyword evidence="4" id="KW-0808">Transferase</keyword>
<evidence type="ECO:0000259" key="10">
    <source>
        <dbReference type="Pfam" id="PF02518"/>
    </source>
</evidence>
<feature type="transmembrane region" description="Helical" evidence="9">
    <location>
        <begin position="80"/>
        <end position="102"/>
    </location>
</feature>
<feature type="transmembrane region" description="Helical" evidence="9">
    <location>
        <begin position="40"/>
        <end position="60"/>
    </location>
</feature>
<gene>
    <name evidence="12" type="ORF">GCM10022254_39900</name>
</gene>